<protein>
    <submittedName>
        <fullName evidence="7">Uncharacterized protein</fullName>
    </submittedName>
</protein>
<dbReference type="InterPro" id="IPR027417">
    <property type="entry name" value="P-loop_NTPase"/>
</dbReference>
<feature type="domain" description="Disease resistance protein Roq1-like winged-helix" evidence="6">
    <location>
        <begin position="339"/>
        <end position="406"/>
    </location>
</feature>
<evidence type="ECO:0000259" key="6">
    <source>
        <dbReference type="Pfam" id="PF23282"/>
    </source>
</evidence>
<dbReference type="Gene3D" id="1.10.8.430">
    <property type="entry name" value="Helical domain of apoptotic protease-activating factors"/>
    <property type="match status" value="1"/>
</dbReference>
<dbReference type="SUPFAM" id="SSF52058">
    <property type="entry name" value="L domain-like"/>
    <property type="match status" value="1"/>
</dbReference>
<dbReference type="InterPro" id="IPR036390">
    <property type="entry name" value="WH_DNA-bd_sf"/>
</dbReference>
<keyword evidence="8" id="KW-1185">Reference proteome</keyword>
<dbReference type="Pfam" id="PF01582">
    <property type="entry name" value="TIR"/>
    <property type="match status" value="1"/>
</dbReference>
<dbReference type="Pfam" id="PF00931">
    <property type="entry name" value="NB-ARC"/>
    <property type="match status" value="1"/>
</dbReference>
<organism evidence="7 8">
    <name type="scientific">Deinandra increscens subsp. villosa</name>
    <dbReference type="NCBI Taxonomy" id="3103831"/>
    <lineage>
        <taxon>Eukaryota</taxon>
        <taxon>Viridiplantae</taxon>
        <taxon>Streptophyta</taxon>
        <taxon>Embryophyta</taxon>
        <taxon>Tracheophyta</taxon>
        <taxon>Spermatophyta</taxon>
        <taxon>Magnoliopsida</taxon>
        <taxon>eudicotyledons</taxon>
        <taxon>Gunneridae</taxon>
        <taxon>Pentapetalae</taxon>
        <taxon>asterids</taxon>
        <taxon>campanulids</taxon>
        <taxon>Asterales</taxon>
        <taxon>Asteraceae</taxon>
        <taxon>Asteroideae</taxon>
        <taxon>Heliantheae alliance</taxon>
        <taxon>Madieae</taxon>
        <taxon>Madiinae</taxon>
        <taxon>Deinandra</taxon>
    </lineage>
</organism>
<gene>
    <name evidence="7" type="ORF">SSX86_006683</name>
</gene>
<dbReference type="InterPro" id="IPR002182">
    <property type="entry name" value="NB-ARC"/>
</dbReference>
<dbReference type="GO" id="GO:0043531">
    <property type="term" value="F:ADP binding"/>
    <property type="evidence" value="ECO:0007669"/>
    <property type="project" value="InterPro"/>
</dbReference>
<dbReference type="InterPro" id="IPR032675">
    <property type="entry name" value="LRR_dom_sf"/>
</dbReference>
<proteinExistence type="predicted"/>
<dbReference type="EMBL" id="JBCNJP010000008">
    <property type="protein sequence ID" value="KAK9074086.1"/>
    <property type="molecule type" value="Genomic_DNA"/>
</dbReference>
<dbReference type="SUPFAM" id="SSF52540">
    <property type="entry name" value="P-loop containing nucleoside triphosphate hydrolases"/>
    <property type="match status" value="1"/>
</dbReference>
<dbReference type="InterPro" id="IPR044974">
    <property type="entry name" value="Disease_R_plants"/>
</dbReference>
<dbReference type="InterPro" id="IPR058192">
    <property type="entry name" value="WHD_ROQ1-like"/>
</dbReference>
<dbReference type="Gene3D" id="3.30.70.100">
    <property type="match status" value="1"/>
</dbReference>
<evidence type="ECO:0000259" key="5">
    <source>
        <dbReference type="Pfam" id="PF01582"/>
    </source>
</evidence>
<evidence type="ECO:0000256" key="3">
    <source>
        <dbReference type="ARBA" id="ARBA00022821"/>
    </source>
</evidence>
<dbReference type="GO" id="GO:0007165">
    <property type="term" value="P:signal transduction"/>
    <property type="evidence" value="ECO:0007669"/>
    <property type="project" value="InterPro"/>
</dbReference>
<dbReference type="AlphaFoldDB" id="A0AAP0H6R5"/>
<feature type="domain" description="NB-ARC" evidence="4">
    <location>
        <begin position="99"/>
        <end position="265"/>
    </location>
</feature>
<name>A0AAP0H6R5_9ASTR</name>
<dbReference type="SUPFAM" id="SSF46785">
    <property type="entry name" value="Winged helix' DNA-binding domain"/>
    <property type="match status" value="1"/>
</dbReference>
<dbReference type="InterPro" id="IPR000157">
    <property type="entry name" value="TIR_dom"/>
</dbReference>
<evidence type="ECO:0000256" key="2">
    <source>
        <dbReference type="ARBA" id="ARBA00022737"/>
    </source>
</evidence>
<reference evidence="7 8" key="1">
    <citation type="submission" date="2024-04" db="EMBL/GenBank/DDBJ databases">
        <title>The reference genome of an endangered Asteraceae, Deinandra increscens subsp. villosa, native to the Central Coast of California.</title>
        <authorList>
            <person name="Guilliams M."/>
            <person name="Hasenstab-Lehman K."/>
            <person name="Meyer R."/>
            <person name="Mcevoy S."/>
        </authorList>
    </citation>
    <scope>NUCLEOTIDE SEQUENCE [LARGE SCALE GENOMIC DNA]</scope>
    <source>
        <tissue evidence="7">Leaf</tissue>
    </source>
</reference>
<accession>A0AAP0H6R5</accession>
<dbReference type="Proteomes" id="UP001408789">
    <property type="component" value="Unassembled WGS sequence"/>
</dbReference>
<comment type="caution">
    <text evidence="7">The sequence shown here is derived from an EMBL/GenBank/DDBJ whole genome shotgun (WGS) entry which is preliminary data.</text>
</comment>
<dbReference type="Gene3D" id="3.40.50.10140">
    <property type="entry name" value="Toll/interleukin-1 receptor homology (TIR) domain"/>
    <property type="match status" value="1"/>
</dbReference>
<keyword evidence="2" id="KW-0677">Repeat</keyword>
<keyword evidence="3" id="KW-0611">Plant defense</keyword>
<keyword evidence="1" id="KW-0433">Leucine-rich repeat</keyword>
<dbReference type="Gene3D" id="3.80.10.10">
    <property type="entry name" value="Ribonuclease Inhibitor"/>
    <property type="match status" value="2"/>
</dbReference>
<evidence type="ECO:0000313" key="7">
    <source>
        <dbReference type="EMBL" id="KAK9074086.1"/>
    </source>
</evidence>
<dbReference type="PANTHER" id="PTHR11017">
    <property type="entry name" value="LEUCINE-RICH REPEAT-CONTAINING PROTEIN"/>
    <property type="match status" value="1"/>
</dbReference>
<dbReference type="Pfam" id="PF23282">
    <property type="entry name" value="WHD_ROQ1"/>
    <property type="match status" value="1"/>
</dbReference>
<feature type="domain" description="TIR" evidence="5">
    <location>
        <begin position="19"/>
        <end position="83"/>
    </location>
</feature>
<evidence type="ECO:0000256" key="1">
    <source>
        <dbReference type="ARBA" id="ARBA00022614"/>
    </source>
</evidence>
<dbReference type="InterPro" id="IPR035897">
    <property type="entry name" value="Toll_tir_struct_dom_sf"/>
</dbReference>
<dbReference type="InterPro" id="IPR042197">
    <property type="entry name" value="Apaf_helical"/>
</dbReference>
<dbReference type="PRINTS" id="PR00364">
    <property type="entry name" value="DISEASERSIST"/>
</dbReference>
<evidence type="ECO:0000313" key="8">
    <source>
        <dbReference type="Proteomes" id="UP001408789"/>
    </source>
</evidence>
<dbReference type="GO" id="GO:0006952">
    <property type="term" value="P:defense response"/>
    <property type="evidence" value="ECO:0007669"/>
    <property type="project" value="UniProtKB-KW"/>
</dbReference>
<sequence length="1099" mass="124748">MRLWVSFKKRDVFEEDASIDVRNQKGSFAIKVKPSSKWTDRNVSRWKAALREVANLSGEVVLGHETSILEKIVNTIYKKLGSRDLHLPSNITGMATRYEGIKSWFDQSNCEFLAVYGMGGCGKTTLAKYIYNSNQKSFNYVSFVEHIGSRCEKPNGLLEVQKQLFKDILGGGKRKIPGVFQGTPMIAEALQKKRTLIVLDDIVGHSQLVDLLGNGDINTQSKIIVTTRENTDNWLDFPHSRCKKYAMRLLNDNESLQLLCRHAFRFENPKEGFQEVVLRAVHYCGGNPLALEVLGSSLFKSDSIQYWESQLRLLERDMDSRVHGVLIRSYTSLPSETVKKLFLHIACFFNGRDEDYVVKILEPDYSAISGIKILIDRCLLSVSPNKELIMHSLVEEMGKYMVRQESHLPANRSRVWDSDDSYKLLRKGMVGFRTVEGLALDMNMLSEENFAIRSPKLKTNALKNMDSLKLLQLNFVELDGSYENFSEGLRWLCWLGFHLKTIPSDLYMGHLVAIDMSYSKLEVFEPPMVLQSLHILNLKDSHDLTEIRNIFNIPHLETLILWNCYSLVNVCSTLGDLTSLALLNMTGCNALGVGDLTKPIFSFPSSLRQLFLKYRYLKCTDSIPLSFSAQLNLQYLNLGDSLFDSLPCYDHLENLRVLDLSFCYRLKCLKCLPNTLAELNVYCCESLERITFQSPRFTLQEFVYLGCTNLYKVEGFMKLVPIAKLNETKLGHLKWLNEYQKHKVCLVGADELTVGRSWHIKMLYEFGIMSTSLPDIKDPNMTPEYISESSSLSFDVPSGPKNKRLKGINVTFKYSISGDDWAFFCKVSTSNGVLDLMYNPQVYGKPKFGELCIWLSYWPIGYTLKYGDRDNVSIVVLSGLEVHECGVSLVYSDKETLENNMGWAEILGGDLSEFQLSTGGYYLCRRDFFRLIGAKRPTPDWFRILVGDTINYTEVTGWRNTGRPKHVYPSFAELKTIGCIIHGPQLKKRVGESMSNAFDSGESKSVVNYEPKGGKKIVLAVKLDHIHLKRKFLKVASTVTGVESLSFDMSKGELTICGGHVDPIVVLSRLRKIGYVEIISVGSYPRRLAKQDDEACSVM</sequence>
<dbReference type="Gene3D" id="3.40.50.300">
    <property type="entry name" value="P-loop containing nucleotide triphosphate hydrolases"/>
    <property type="match status" value="1"/>
</dbReference>
<evidence type="ECO:0000259" key="4">
    <source>
        <dbReference type="Pfam" id="PF00931"/>
    </source>
</evidence>
<dbReference type="PANTHER" id="PTHR11017:SF307">
    <property type="entry name" value="TIR DOMAIN, P-LOOP CONTAINING NUCLEOSIDE TRIPHOSPHATE HYDROLASE"/>
    <property type="match status" value="1"/>
</dbReference>